<keyword evidence="5" id="KW-0813">Transport</keyword>
<keyword evidence="7" id="KW-0653">Protein transport</keyword>
<dbReference type="SUPFAM" id="SSF47473">
    <property type="entry name" value="EF-hand"/>
    <property type="match status" value="1"/>
</dbReference>
<dbReference type="FunFam" id="3.30.1520.10:FF:000042">
    <property type="entry name" value="Sorting nexin mvp1"/>
    <property type="match status" value="1"/>
</dbReference>
<feature type="compositionally biased region" description="Basic and acidic residues" evidence="10">
    <location>
        <begin position="230"/>
        <end position="246"/>
    </location>
</feature>
<gene>
    <name evidence="12" type="primary">mvp1_3</name>
    <name evidence="12" type="ORF">A0J61_00644</name>
</gene>
<accession>A0A1C7NQE2</accession>
<evidence type="ECO:0000256" key="10">
    <source>
        <dbReference type="SAM" id="MobiDB-lite"/>
    </source>
</evidence>
<dbReference type="GO" id="GO:0042147">
    <property type="term" value="P:retrograde transport, endosome to Golgi"/>
    <property type="evidence" value="ECO:0007669"/>
    <property type="project" value="InterPro"/>
</dbReference>
<evidence type="ECO:0000313" key="13">
    <source>
        <dbReference type="Proteomes" id="UP000093000"/>
    </source>
</evidence>
<dbReference type="SMART" id="SM00312">
    <property type="entry name" value="PX"/>
    <property type="match status" value="1"/>
</dbReference>
<evidence type="ECO:0000256" key="9">
    <source>
        <dbReference type="ARBA" id="ARBA00072009"/>
    </source>
</evidence>
<dbReference type="Gene3D" id="3.30.1520.10">
    <property type="entry name" value="Phox-like domain"/>
    <property type="match status" value="1"/>
</dbReference>
<dbReference type="SUPFAM" id="SSF64268">
    <property type="entry name" value="PX domain"/>
    <property type="match status" value="1"/>
</dbReference>
<evidence type="ECO:0000256" key="5">
    <source>
        <dbReference type="ARBA" id="ARBA00022448"/>
    </source>
</evidence>
<dbReference type="EMBL" id="LUGH01000015">
    <property type="protein sequence ID" value="OBZ91323.1"/>
    <property type="molecule type" value="Genomic_DNA"/>
</dbReference>
<evidence type="ECO:0000256" key="7">
    <source>
        <dbReference type="ARBA" id="ARBA00022927"/>
    </source>
</evidence>
<dbReference type="Pfam" id="PF00787">
    <property type="entry name" value="PX"/>
    <property type="match status" value="1"/>
</dbReference>
<dbReference type="Proteomes" id="UP000093000">
    <property type="component" value="Unassembled WGS sequence"/>
</dbReference>
<name>A0A1C7NQE2_9FUNG</name>
<keyword evidence="13" id="KW-1185">Reference proteome</keyword>
<proteinExistence type="inferred from homology"/>
<dbReference type="CDD" id="cd06866">
    <property type="entry name" value="PX_SNX8_Mvp1p_like"/>
    <property type="match status" value="1"/>
</dbReference>
<evidence type="ECO:0000256" key="3">
    <source>
        <dbReference type="ARBA" id="ARBA00010883"/>
    </source>
</evidence>
<dbReference type="GO" id="GO:0016020">
    <property type="term" value="C:membrane"/>
    <property type="evidence" value="ECO:0007669"/>
    <property type="project" value="UniProtKB-SubCell"/>
</dbReference>
<feature type="domain" description="PX" evidence="11">
    <location>
        <begin position="257"/>
        <end position="365"/>
    </location>
</feature>
<evidence type="ECO:0000256" key="8">
    <source>
        <dbReference type="ARBA" id="ARBA00023136"/>
    </source>
</evidence>
<dbReference type="InParanoid" id="A0A1C7NQE2"/>
<dbReference type="InterPro" id="IPR035704">
    <property type="entry name" value="SNX8/Mvp1_PX"/>
</dbReference>
<protein>
    <recommendedName>
        <fullName evidence="4">Sorting nexin MVP1</fullName>
    </recommendedName>
    <alternativeName>
        <fullName evidence="9">Sorting nexin mvp1</fullName>
    </alternativeName>
</protein>
<dbReference type="GO" id="GO:0005829">
    <property type="term" value="C:cytosol"/>
    <property type="evidence" value="ECO:0007669"/>
    <property type="project" value="GOC"/>
</dbReference>
<dbReference type="GO" id="GO:0032266">
    <property type="term" value="F:phosphatidylinositol-3-phosphate binding"/>
    <property type="evidence" value="ECO:0007669"/>
    <property type="project" value="TreeGrafter"/>
</dbReference>
<dbReference type="Gene3D" id="1.10.238.10">
    <property type="entry name" value="EF-hand"/>
    <property type="match status" value="1"/>
</dbReference>
<dbReference type="InterPro" id="IPR045734">
    <property type="entry name" value="Snx8_BAR_dom"/>
</dbReference>
<dbReference type="Pfam" id="PF19566">
    <property type="entry name" value="Snx8_BAR_dom"/>
    <property type="match status" value="1"/>
</dbReference>
<dbReference type="InterPro" id="IPR001683">
    <property type="entry name" value="PX_dom"/>
</dbReference>
<comment type="similarity">
    <text evidence="3">Belongs to the sorting nexin family.</text>
</comment>
<evidence type="ECO:0000256" key="1">
    <source>
        <dbReference type="ARBA" id="ARBA00004287"/>
    </source>
</evidence>
<dbReference type="FunCoup" id="A0A1C7NQE2">
    <property type="interactions" value="102"/>
</dbReference>
<evidence type="ECO:0000256" key="4">
    <source>
        <dbReference type="ARBA" id="ARBA00014268"/>
    </source>
</evidence>
<comment type="subcellular location">
    <subcellularLocation>
        <location evidence="2">Cytoplasm</location>
    </subcellularLocation>
    <subcellularLocation>
        <location evidence="1">Membrane</location>
        <topology evidence="1">Peripheral membrane protein</topology>
        <orientation evidence="1">Cytoplasmic side</orientation>
    </subcellularLocation>
</comment>
<dbReference type="InterPro" id="IPR028662">
    <property type="entry name" value="SNX8/Mvp1"/>
</dbReference>
<dbReference type="STRING" id="101091.A0A1C7NQE2"/>
<feature type="region of interest" description="Disordered" evidence="10">
    <location>
        <begin position="189"/>
        <end position="246"/>
    </location>
</feature>
<dbReference type="InterPro" id="IPR011992">
    <property type="entry name" value="EF-hand-dom_pair"/>
</dbReference>
<evidence type="ECO:0000256" key="2">
    <source>
        <dbReference type="ARBA" id="ARBA00004496"/>
    </source>
</evidence>
<dbReference type="PANTHER" id="PTHR47554:SF1">
    <property type="entry name" value="SORTING NEXIN MVP1"/>
    <property type="match status" value="1"/>
</dbReference>
<dbReference type="OrthoDB" id="10064318at2759"/>
<organism evidence="12 13">
    <name type="scientific">Choanephora cucurbitarum</name>
    <dbReference type="NCBI Taxonomy" id="101091"/>
    <lineage>
        <taxon>Eukaryota</taxon>
        <taxon>Fungi</taxon>
        <taxon>Fungi incertae sedis</taxon>
        <taxon>Mucoromycota</taxon>
        <taxon>Mucoromycotina</taxon>
        <taxon>Mucoromycetes</taxon>
        <taxon>Mucorales</taxon>
        <taxon>Mucorineae</taxon>
        <taxon>Choanephoraceae</taxon>
        <taxon>Choanephoroideae</taxon>
        <taxon>Choanephora</taxon>
    </lineage>
</organism>
<dbReference type="GO" id="GO:0005768">
    <property type="term" value="C:endosome"/>
    <property type="evidence" value="ECO:0007669"/>
    <property type="project" value="TreeGrafter"/>
</dbReference>
<dbReference type="PROSITE" id="PS50195">
    <property type="entry name" value="PX"/>
    <property type="match status" value="1"/>
</dbReference>
<comment type="caution">
    <text evidence="12">The sequence shown here is derived from an EMBL/GenBank/DDBJ whole genome shotgun (WGS) entry which is preliminary data.</text>
</comment>
<sequence length="632" mass="72738">MLHEDEDPLGSSIFDDVNSSLLSNTMTTSIFSSQYDEDPWGSHSTPITHQTARSFTAPNLYVNTTSDNDHHAVMDVHRLSANTVLSGVQLPELYEQLFAQYQRSGRVSLSSLNTILLKGKISANQIETIMQVVVPNGASYVTQTEFDTALALLACAQNKLDITLDSLHDNRNFLPEPIIYQDSKEIKSPLKPVDENPIAPEPNTKSNHQHHSPTMTRAAYPGMKSPKGSLQDKHDQQSTTGEDRRLSSIDTRHWFESIEEVTVTVAPEREGFIFKHVNYIVTNEKRSSIVLRRYSDFWWLLEVLLRRYPFRALPNLPPKKLGGRDTAFLEKRRKGLSRFINAIIRHPVLRHDEIVARFLTEPSELSAWRKQNPPNLDEEFRRKHHPIRELDSMTPTNLEEQMQKARKRVTAGINHYVNLCFIMERMIRRMHGQATDFSRYSIALNSLAEAELRYHAGECRNCQYVVRGYETVAKHMQAESSLLEDQVGNATDGVLENLKQFRDLLVSFRDLDERRARLSNNQTDAISKRIQANRSKLHQNKGVPGLEAETQKLEESVRTDEKELAFQQDREVFIRYSLWSELIYLHKQQAFVSTLYQNFTKSAVHFSKLRAENWQDLEEPAFNMPSDIASFE</sequence>
<evidence type="ECO:0000259" key="11">
    <source>
        <dbReference type="PROSITE" id="PS50195"/>
    </source>
</evidence>
<evidence type="ECO:0000256" key="6">
    <source>
        <dbReference type="ARBA" id="ARBA00022490"/>
    </source>
</evidence>
<dbReference type="PANTHER" id="PTHR47554">
    <property type="entry name" value="SORTING NEXIN MVP1"/>
    <property type="match status" value="1"/>
</dbReference>
<dbReference type="AlphaFoldDB" id="A0A1C7NQE2"/>
<dbReference type="InterPro" id="IPR036871">
    <property type="entry name" value="PX_dom_sf"/>
</dbReference>
<keyword evidence="8" id="KW-0472">Membrane</keyword>
<evidence type="ECO:0000313" key="12">
    <source>
        <dbReference type="EMBL" id="OBZ91323.1"/>
    </source>
</evidence>
<keyword evidence="6" id="KW-0963">Cytoplasm</keyword>
<reference evidence="12 13" key="1">
    <citation type="submission" date="2016-03" db="EMBL/GenBank/DDBJ databases">
        <title>Choanephora cucurbitarum.</title>
        <authorList>
            <person name="Min B."/>
            <person name="Park H."/>
            <person name="Park J.-H."/>
            <person name="Shin H.-D."/>
            <person name="Choi I.-G."/>
        </authorList>
    </citation>
    <scope>NUCLEOTIDE SEQUENCE [LARGE SCALE GENOMIC DNA]</scope>
    <source>
        <strain evidence="12 13">KUS-F28377</strain>
    </source>
</reference>
<dbReference type="GO" id="GO:0006623">
    <property type="term" value="P:protein targeting to vacuole"/>
    <property type="evidence" value="ECO:0007669"/>
    <property type="project" value="TreeGrafter"/>
</dbReference>